<comment type="caution">
    <text evidence="2">The sequence shown here is derived from an EMBL/GenBank/DDBJ whole genome shotgun (WGS) entry which is preliminary data.</text>
</comment>
<reference evidence="3" key="1">
    <citation type="journal article" date="2019" name="Int. J. Syst. Evol. Microbiol.">
        <title>The Global Catalogue of Microorganisms (GCM) 10K type strain sequencing project: providing services to taxonomists for standard genome sequencing and annotation.</title>
        <authorList>
            <consortium name="The Broad Institute Genomics Platform"/>
            <consortium name="The Broad Institute Genome Sequencing Center for Infectious Disease"/>
            <person name="Wu L."/>
            <person name="Ma J."/>
        </authorList>
    </citation>
    <scope>NUCLEOTIDE SEQUENCE [LARGE SCALE GENOMIC DNA]</scope>
    <source>
        <strain evidence="3">JCM 10977</strain>
    </source>
</reference>
<dbReference type="InterPro" id="IPR013901">
    <property type="entry name" value="Anthrone_oxy"/>
</dbReference>
<evidence type="ECO:0000256" key="1">
    <source>
        <dbReference type="SAM" id="Phobius"/>
    </source>
</evidence>
<feature type="transmembrane region" description="Helical" evidence="1">
    <location>
        <begin position="56"/>
        <end position="77"/>
    </location>
</feature>
<keyword evidence="1" id="KW-1133">Transmembrane helix</keyword>
<evidence type="ECO:0000313" key="3">
    <source>
        <dbReference type="Proteomes" id="UP001500542"/>
    </source>
</evidence>
<feature type="transmembrane region" description="Helical" evidence="1">
    <location>
        <begin position="84"/>
        <end position="104"/>
    </location>
</feature>
<organism evidence="2 3">
    <name type="scientific">Kribbella koreensis</name>
    <dbReference type="NCBI Taxonomy" id="57909"/>
    <lineage>
        <taxon>Bacteria</taxon>
        <taxon>Bacillati</taxon>
        <taxon>Actinomycetota</taxon>
        <taxon>Actinomycetes</taxon>
        <taxon>Propionibacteriales</taxon>
        <taxon>Kribbellaceae</taxon>
        <taxon>Kribbella</taxon>
    </lineage>
</organism>
<protein>
    <submittedName>
        <fullName evidence="2">DUF1772 domain-containing protein</fullName>
    </submittedName>
</protein>
<dbReference type="Proteomes" id="UP001500542">
    <property type="component" value="Unassembled WGS sequence"/>
</dbReference>
<sequence length="178" mass="18567">MNLTKILTLSALVGSALMAGLFFAFGTAVMSSLERMPPGQGATAMNLINVRIQNPLFLLVFCGTALVCVALTIIAFVKNTPGRSWVLAGAALYLVGVIVLSFAVNIPLNDQLAAVDPHSAAGAAEWLNYLSKWNPSNNIRAITSTLAVVAFALALHAGISKNFETQHPSAPSTTTVGA</sequence>
<evidence type="ECO:0000313" key="2">
    <source>
        <dbReference type="EMBL" id="GAA0960632.1"/>
    </source>
</evidence>
<accession>A0ABP4C497</accession>
<name>A0ABP4C497_9ACTN</name>
<dbReference type="EMBL" id="BAAAHK010000021">
    <property type="protein sequence ID" value="GAA0960632.1"/>
    <property type="molecule type" value="Genomic_DNA"/>
</dbReference>
<keyword evidence="1" id="KW-0472">Membrane</keyword>
<keyword evidence="1" id="KW-0812">Transmembrane</keyword>
<proteinExistence type="predicted"/>
<feature type="transmembrane region" description="Helical" evidence="1">
    <location>
        <begin position="139"/>
        <end position="159"/>
    </location>
</feature>
<dbReference type="Pfam" id="PF08592">
    <property type="entry name" value="Anthrone_oxy"/>
    <property type="match status" value="1"/>
</dbReference>
<gene>
    <name evidence="2" type="ORF">GCM10009554_76000</name>
</gene>
<keyword evidence="3" id="KW-1185">Reference proteome</keyword>
<dbReference type="RefSeq" id="WP_343982229.1">
    <property type="nucleotide sequence ID" value="NZ_BAAAHK010000021.1"/>
</dbReference>